<evidence type="ECO:0000256" key="6">
    <source>
        <dbReference type="ARBA" id="ARBA00022723"/>
    </source>
</evidence>
<keyword evidence="4 11" id="KW-0285">Flavoprotein</keyword>
<dbReference type="SUPFAM" id="SSF143631">
    <property type="entry name" value="ApbE-like"/>
    <property type="match status" value="1"/>
</dbReference>
<accession>A0ABY7NM10</accession>
<dbReference type="PIRSF" id="PIRSF006268">
    <property type="entry name" value="ApbE"/>
    <property type="match status" value="1"/>
</dbReference>
<dbReference type="GO" id="GO:0016740">
    <property type="term" value="F:transferase activity"/>
    <property type="evidence" value="ECO:0007669"/>
    <property type="project" value="UniProtKB-KW"/>
</dbReference>
<name>A0ABY7NM10_9SPHN</name>
<dbReference type="RefSeq" id="WP_270077195.1">
    <property type="nucleotide sequence ID" value="NZ_CP115174.1"/>
</dbReference>
<dbReference type="Proteomes" id="UP001210865">
    <property type="component" value="Chromosome"/>
</dbReference>
<keyword evidence="8 11" id="KW-0460">Magnesium</keyword>
<evidence type="ECO:0000313" key="13">
    <source>
        <dbReference type="Proteomes" id="UP001210865"/>
    </source>
</evidence>
<evidence type="ECO:0000256" key="3">
    <source>
        <dbReference type="ARBA" id="ARBA00016337"/>
    </source>
</evidence>
<keyword evidence="7 11" id="KW-0274">FAD</keyword>
<protein>
    <recommendedName>
        <fullName evidence="3 11">FAD:protein FMN transferase</fullName>
        <ecNumber evidence="2 11">2.7.1.180</ecNumber>
    </recommendedName>
    <alternativeName>
        <fullName evidence="9 11">Flavin transferase</fullName>
    </alternativeName>
</protein>
<evidence type="ECO:0000256" key="5">
    <source>
        <dbReference type="ARBA" id="ARBA00022679"/>
    </source>
</evidence>
<evidence type="ECO:0000256" key="10">
    <source>
        <dbReference type="ARBA" id="ARBA00048540"/>
    </source>
</evidence>
<comment type="catalytic activity">
    <reaction evidence="10 11">
        <text>L-threonyl-[protein] + FAD = FMN-L-threonyl-[protein] + AMP + H(+)</text>
        <dbReference type="Rhea" id="RHEA:36847"/>
        <dbReference type="Rhea" id="RHEA-COMP:11060"/>
        <dbReference type="Rhea" id="RHEA-COMP:11061"/>
        <dbReference type="ChEBI" id="CHEBI:15378"/>
        <dbReference type="ChEBI" id="CHEBI:30013"/>
        <dbReference type="ChEBI" id="CHEBI:57692"/>
        <dbReference type="ChEBI" id="CHEBI:74257"/>
        <dbReference type="ChEBI" id="CHEBI:456215"/>
        <dbReference type="EC" id="2.7.1.180"/>
    </reaction>
</comment>
<evidence type="ECO:0000256" key="9">
    <source>
        <dbReference type="ARBA" id="ARBA00031306"/>
    </source>
</evidence>
<comment type="cofactor">
    <cofactor evidence="1">
        <name>Mg(2+)</name>
        <dbReference type="ChEBI" id="CHEBI:18420"/>
    </cofactor>
</comment>
<keyword evidence="6 11" id="KW-0479">Metal-binding</keyword>
<sequence length="323" mass="33614">MRIALPPTISIAAFADRDASATVETIGGETMGTGWSVHYVRPPIADPAALRASIVARLDDLVAQLSQWVEDSHLSRFNRAAAGTWLTLPRDFAHVVAHGLTIARASGGAFDPTIGDIVNLWGFGPVPAARPPAADRVAAALASAGWHRLVFDPAGPRLRQPGGLALDFSGIGKGHAVDAVSELLSASGIRHHLVEIGGELAGRGVRPDGDPWWVDLENPPGAALPPLRIALHGLAVATSGNYRRGDHTIEPRTGLPTIDTLSVSVIHDRALDADAWATALTVLDTENALAMAATHGIAARIVRLAGGVAEESMSPALAAMLAD</sequence>
<dbReference type="InterPro" id="IPR024932">
    <property type="entry name" value="ApbE"/>
</dbReference>
<dbReference type="Gene3D" id="3.10.520.10">
    <property type="entry name" value="ApbE-like domains"/>
    <property type="match status" value="1"/>
</dbReference>
<keyword evidence="5 11" id="KW-0808">Transferase</keyword>
<evidence type="ECO:0000313" key="12">
    <source>
        <dbReference type="EMBL" id="WBO22553.1"/>
    </source>
</evidence>
<dbReference type="EMBL" id="CP115174">
    <property type="protein sequence ID" value="WBO22553.1"/>
    <property type="molecule type" value="Genomic_DNA"/>
</dbReference>
<dbReference type="Pfam" id="PF02424">
    <property type="entry name" value="ApbE"/>
    <property type="match status" value="1"/>
</dbReference>
<evidence type="ECO:0000256" key="7">
    <source>
        <dbReference type="ARBA" id="ARBA00022827"/>
    </source>
</evidence>
<evidence type="ECO:0000256" key="8">
    <source>
        <dbReference type="ARBA" id="ARBA00022842"/>
    </source>
</evidence>
<comment type="similarity">
    <text evidence="11">Belongs to the ApbE family.</text>
</comment>
<keyword evidence="13" id="KW-1185">Reference proteome</keyword>
<dbReference type="PANTHER" id="PTHR30040">
    <property type="entry name" value="THIAMINE BIOSYNTHESIS LIPOPROTEIN APBE"/>
    <property type="match status" value="1"/>
</dbReference>
<evidence type="ECO:0000256" key="2">
    <source>
        <dbReference type="ARBA" id="ARBA00011955"/>
    </source>
</evidence>
<evidence type="ECO:0000256" key="4">
    <source>
        <dbReference type="ARBA" id="ARBA00022630"/>
    </source>
</evidence>
<reference evidence="12 13" key="1">
    <citation type="submission" date="2022-12" db="EMBL/GenBank/DDBJ databases">
        <title>Sphingomonas abieness sp. nov., an endophytic bacterium isolated from Abies koreana.</title>
        <authorList>
            <person name="Jiang L."/>
            <person name="Lee J."/>
        </authorList>
    </citation>
    <scope>NUCLEOTIDE SEQUENCE [LARGE SCALE GENOMIC DNA]</scope>
    <source>
        <strain evidence="13">PAMB 00755</strain>
    </source>
</reference>
<dbReference type="EC" id="2.7.1.180" evidence="2 11"/>
<dbReference type="PANTHER" id="PTHR30040:SF2">
    <property type="entry name" value="FAD:PROTEIN FMN TRANSFERASE"/>
    <property type="match status" value="1"/>
</dbReference>
<dbReference type="InterPro" id="IPR003374">
    <property type="entry name" value="ApbE-like_sf"/>
</dbReference>
<evidence type="ECO:0000256" key="1">
    <source>
        <dbReference type="ARBA" id="ARBA00001946"/>
    </source>
</evidence>
<proteinExistence type="inferred from homology"/>
<gene>
    <name evidence="12" type="ORF">PBT88_20860</name>
</gene>
<organism evidence="12 13">
    <name type="scientific">Sphingomonas abietis</name>
    <dbReference type="NCBI Taxonomy" id="3012344"/>
    <lineage>
        <taxon>Bacteria</taxon>
        <taxon>Pseudomonadati</taxon>
        <taxon>Pseudomonadota</taxon>
        <taxon>Alphaproteobacteria</taxon>
        <taxon>Sphingomonadales</taxon>
        <taxon>Sphingomonadaceae</taxon>
        <taxon>Sphingomonas</taxon>
    </lineage>
</organism>
<evidence type="ECO:0000256" key="11">
    <source>
        <dbReference type="PIRNR" id="PIRNR006268"/>
    </source>
</evidence>